<dbReference type="RefSeq" id="WP_209550893.1">
    <property type="nucleotide sequence ID" value="NZ_QFAY01000005.1"/>
</dbReference>
<dbReference type="Proteomes" id="UP001519349">
    <property type="component" value="Unassembled WGS sequence"/>
</dbReference>
<keyword evidence="2" id="KW-1185">Reference proteome</keyword>
<accession>A0ABS5AV05</accession>
<organism evidence="1 2">
    <name type="scientific">Streptococcus panodentis</name>
    <dbReference type="NCBI Taxonomy" id="1581472"/>
    <lineage>
        <taxon>Bacteria</taxon>
        <taxon>Bacillati</taxon>
        <taxon>Bacillota</taxon>
        <taxon>Bacilli</taxon>
        <taxon>Lactobacillales</taxon>
        <taxon>Streptococcaceae</taxon>
        <taxon>Streptococcus</taxon>
    </lineage>
</organism>
<dbReference type="InterPro" id="IPR032710">
    <property type="entry name" value="NTF2-like_dom_sf"/>
</dbReference>
<dbReference type="Gene3D" id="3.10.450.50">
    <property type="match status" value="1"/>
</dbReference>
<protein>
    <submittedName>
        <fullName evidence="1">SnoaL-like domain protein</fullName>
    </submittedName>
</protein>
<dbReference type="SUPFAM" id="SSF54427">
    <property type="entry name" value="NTF2-like"/>
    <property type="match status" value="1"/>
</dbReference>
<comment type="caution">
    <text evidence="1">The sequence shown here is derived from an EMBL/GenBank/DDBJ whole genome shotgun (WGS) entry which is preliminary data.</text>
</comment>
<reference evidence="1 2" key="1">
    <citation type="submission" date="2018-05" db="EMBL/GenBank/DDBJ databases">
        <title>Draft genome sequence of Streptococcus panodentis CCUG 70867T.</title>
        <authorList>
            <person name="Salva-Serra F."/>
            <person name="Mendez V."/>
            <person name="Jaen-Luchoro D."/>
            <person name="Gonzales-Siles L."/>
            <person name="Karlsson R."/>
            <person name="Engstrom-Jakobsson H."/>
            <person name="Busquets A."/>
            <person name="Gomila M."/>
            <person name="Pineiro-Iglesias B."/>
            <person name="Bennasar-Figueras A."/>
            <person name="Seeger M."/>
            <person name="Moore E."/>
        </authorList>
    </citation>
    <scope>NUCLEOTIDE SEQUENCE [LARGE SCALE GENOMIC DNA]</scope>
    <source>
        <strain evidence="1 2">CCUG 70867</strain>
    </source>
</reference>
<evidence type="ECO:0000313" key="1">
    <source>
        <dbReference type="EMBL" id="MBP2620397.1"/>
    </source>
</evidence>
<gene>
    <name evidence="1" type="ORF">DHL47_03415</name>
</gene>
<evidence type="ECO:0000313" key="2">
    <source>
        <dbReference type="Proteomes" id="UP001519349"/>
    </source>
</evidence>
<proteinExistence type="predicted"/>
<name>A0ABS5AV05_9STRE</name>
<dbReference type="EMBL" id="QFAY01000005">
    <property type="protein sequence ID" value="MBP2620397.1"/>
    <property type="molecule type" value="Genomic_DNA"/>
</dbReference>
<sequence>MKNIDRLLAFFEAENQRDWDTYQTFLAEQVVWELQSDSLEVICGKADYLARIQMAYRNNPVQFQCSHYHLSPDQHQIVTILKNNLGDLSCDIFYFEDGLIVREREYVLKKAD</sequence>